<evidence type="ECO:0000313" key="1">
    <source>
        <dbReference type="EMBL" id="SDK89160.1"/>
    </source>
</evidence>
<protein>
    <submittedName>
        <fullName evidence="1">Uncharacterized protein</fullName>
    </submittedName>
</protein>
<dbReference type="Proteomes" id="UP000199433">
    <property type="component" value="Unassembled WGS sequence"/>
</dbReference>
<dbReference type="EMBL" id="FNFK01000081">
    <property type="protein sequence ID" value="SDK89160.1"/>
    <property type="molecule type" value="Genomic_DNA"/>
</dbReference>
<dbReference type="RefSeq" id="WP_176759705.1">
    <property type="nucleotide sequence ID" value="NZ_FNFK01000081.1"/>
</dbReference>
<gene>
    <name evidence="1" type="ORF">SAMN04488098_108112</name>
</gene>
<accession>A0A1G9FL98</accession>
<dbReference type="STRING" id="426701.SAMN04488098_108112"/>
<proteinExistence type="predicted"/>
<sequence length="56" mass="6166">MKTEIYGSLCLGSGLFLMIGSVPGDVLGVGLWMTETVLIKKGKSERMRENANYENK</sequence>
<evidence type="ECO:0000313" key="2">
    <source>
        <dbReference type="Proteomes" id="UP000199433"/>
    </source>
</evidence>
<organism evidence="1 2">
    <name type="scientific">Alkalibacterium thalassium</name>
    <dbReference type="NCBI Taxonomy" id="426701"/>
    <lineage>
        <taxon>Bacteria</taxon>
        <taxon>Bacillati</taxon>
        <taxon>Bacillota</taxon>
        <taxon>Bacilli</taxon>
        <taxon>Lactobacillales</taxon>
        <taxon>Carnobacteriaceae</taxon>
        <taxon>Alkalibacterium</taxon>
    </lineage>
</organism>
<reference evidence="2" key="1">
    <citation type="submission" date="2016-10" db="EMBL/GenBank/DDBJ databases">
        <authorList>
            <person name="Varghese N."/>
            <person name="Submissions S."/>
        </authorList>
    </citation>
    <scope>NUCLEOTIDE SEQUENCE [LARGE SCALE GENOMIC DNA]</scope>
    <source>
        <strain evidence="2">DSM 19181</strain>
    </source>
</reference>
<name>A0A1G9FL98_9LACT</name>
<keyword evidence="2" id="KW-1185">Reference proteome</keyword>
<dbReference type="AlphaFoldDB" id="A0A1G9FL98"/>